<evidence type="ECO:0000313" key="2">
    <source>
        <dbReference type="EMBL" id="KAL2886489.1"/>
    </source>
</evidence>
<dbReference type="GeneID" id="98119715"/>
<organism evidence="2 3">
    <name type="scientific">Ceratocystis lukuohia</name>
    <dbReference type="NCBI Taxonomy" id="2019550"/>
    <lineage>
        <taxon>Eukaryota</taxon>
        <taxon>Fungi</taxon>
        <taxon>Dikarya</taxon>
        <taxon>Ascomycota</taxon>
        <taxon>Pezizomycotina</taxon>
        <taxon>Sordariomycetes</taxon>
        <taxon>Hypocreomycetidae</taxon>
        <taxon>Microascales</taxon>
        <taxon>Ceratocystidaceae</taxon>
        <taxon>Ceratocystis</taxon>
    </lineage>
</organism>
<dbReference type="EMBL" id="JABSNW010000006">
    <property type="protein sequence ID" value="KAL2886489.1"/>
    <property type="molecule type" value="Genomic_DNA"/>
</dbReference>
<dbReference type="RefSeq" id="XP_070857669.1">
    <property type="nucleotide sequence ID" value="XM_071001106.1"/>
</dbReference>
<keyword evidence="2" id="KW-0418">Kinase</keyword>
<gene>
    <name evidence="2" type="ORF">HOO65_060319</name>
</gene>
<feature type="domain" description="Fungal-type protein kinase" evidence="1">
    <location>
        <begin position="1"/>
        <end position="41"/>
    </location>
</feature>
<accession>A0ABR4MDZ8</accession>
<dbReference type="GO" id="GO:0016301">
    <property type="term" value="F:kinase activity"/>
    <property type="evidence" value="ECO:0007669"/>
    <property type="project" value="UniProtKB-KW"/>
</dbReference>
<reference evidence="2 3" key="1">
    <citation type="submission" date="2020-05" db="EMBL/GenBank/DDBJ databases">
        <title>Ceratocystis lukuohia genome.</title>
        <authorList>
            <person name="Harrington T.C."/>
            <person name="Kim K."/>
            <person name="Mayers C.G."/>
        </authorList>
    </citation>
    <scope>NUCLEOTIDE SEQUENCE [LARGE SCALE GENOMIC DNA]</scope>
    <source>
        <strain evidence="2 3">C4212</strain>
    </source>
</reference>
<dbReference type="PANTHER" id="PTHR38248">
    <property type="entry name" value="FUNK1 6"/>
    <property type="match status" value="1"/>
</dbReference>
<protein>
    <submittedName>
        <fullName evidence="2">Serine/threonine-protein kinase Sgk2</fullName>
    </submittedName>
</protein>
<sequence length="168" mass="19499">MDLWIFDRPRAYSSGTFDIHNELDKLARALVSYATMAGDTMDLDHTYRHDLRLFFYVLLWMCARQAWSNEFAGKQNPPKDSLLRTWEFGIFKYMADAKRGHMTVDGLGWIMGEFPETLDVVKPLYLKIRNILFPFDKNWRMSLGTPIGDLGQLYNPIIAALNEAINEV</sequence>
<evidence type="ECO:0000259" key="1">
    <source>
        <dbReference type="Pfam" id="PF17667"/>
    </source>
</evidence>
<comment type="caution">
    <text evidence="2">The sequence shown here is derived from an EMBL/GenBank/DDBJ whole genome shotgun (WGS) entry which is preliminary data.</text>
</comment>
<name>A0ABR4MDZ8_9PEZI</name>
<dbReference type="InterPro" id="IPR040976">
    <property type="entry name" value="Pkinase_fungal"/>
</dbReference>
<evidence type="ECO:0000313" key="3">
    <source>
        <dbReference type="Proteomes" id="UP001610728"/>
    </source>
</evidence>
<proteinExistence type="predicted"/>
<dbReference type="Pfam" id="PF17667">
    <property type="entry name" value="Pkinase_fungal"/>
    <property type="match status" value="1"/>
</dbReference>
<dbReference type="Proteomes" id="UP001610728">
    <property type="component" value="Unassembled WGS sequence"/>
</dbReference>
<keyword evidence="2" id="KW-0808">Transferase</keyword>
<keyword evidence="3" id="KW-1185">Reference proteome</keyword>
<dbReference type="PANTHER" id="PTHR38248:SF2">
    <property type="entry name" value="FUNK1 11"/>
    <property type="match status" value="1"/>
</dbReference>